<evidence type="ECO:0000256" key="3">
    <source>
        <dbReference type="ARBA" id="ARBA00023163"/>
    </source>
</evidence>
<accession>F2K2M9</accession>
<dbReference type="Pfam" id="PF01037">
    <property type="entry name" value="AsnC_trans_reg"/>
    <property type="match status" value="1"/>
</dbReference>
<evidence type="ECO:0000256" key="1">
    <source>
        <dbReference type="ARBA" id="ARBA00023015"/>
    </source>
</evidence>
<dbReference type="PANTHER" id="PTHR30154">
    <property type="entry name" value="LEUCINE-RESPONSIVE REGULATORY PROTEIN"/>
    <property type="match status" value="1"/>
</dbReference>
<dbReference type="PROSITE" id="PS50956">
    <property type="entry name" value="HTH_ASNC_2"/>
    <property type="match status" value="1"/>
</dbReference>
<dbReference type="PRINTS" id="PR00033">
    <property type="entry name" value="HTHASNC"/>
</dbReference>
<gene>
    <name evidence="5" type="ordered locus">Marme_0791</name>
</gene>
<dbReference type="InterPro" id="IPR036390">
    <property type="entry name" value="WH_DNA-bd_sf"/>
</dbReference>
<dbReference type="Gene3D" id="1.10.10.10">
    <property type="entry name" value="Winged helix-like DNA-binding domain superfamily/Winged helix DNA-binding domain"/>
    <property type="match status" value="1"/>
</dbReference>
<sequence>MSALELDCSDWRLLKALQGNARLSNVALSEIVDLSPSQCSRRLQRLEQNNIIEAYQTQLNSVELGYEVTAFVTVTLDKSTSDAIQLFQKNIKSLETVLECYSVTGDDDYWLKVIAKNLPELSDFLTENLGSMPGIKNVSSTIVLNKIKHTSDIPLPI</sequence>
<dbReference type="KEGG" id="mme:Marme_0791"/>
<dbReference type="Gene3D" id="3.30.70.920">
    <property type="match status" value="1"/>
</dbReference>
<protein>
    <submittedName>
        <fullName evidence="5">Transcriptional regulator, AsnC family</fullName>
    </submittedName>
</protein>
<name>F2K2M9_MARM1</name>
<dbReference type="STRING" id="717774.Marme_0791"/>
<reference evidence="5 6" key="1">
    <citation type="journal article" date="2012" name="Stand. Genomic Sci.">
        <title>Complete genome sequence of the melanogenic marine bacterium Marinomonas mediterranea type strain (MMB-1(T)).</title>
        <authorList>
            <person name="Lucas-Elio P."/>
            <person name="Goodwin L."/>
            <person name="Woyke T."/>
            <person name="Pitluck S."/>
            <person name="Nolan M."/>
            <person name="Kyrpides N.C."/>
            <person name="Detter J.C."/>
            <person name="Copeland A."/>
            <person name="Teshima H."/>
            <person name="Bruce D."/>
            <person name="Detter C."/>
            <person name="Tapia R."/>
            <person name="Han S."/>
            <person name="Land M.L."/>
            <person name="Ivanova N."/>
            <person name="Mikhailova N."/>
            <person name="Johnston A.W."/>
            <person name="Sanchez-Amat A."/>
        </authorList>
    </citation>
    <scope>NUCLEOTIDE SEQUENCE [LARGE SCALE GENOMIC DNA]</scope>
    <source>
        <strain evidence="6">ATCC 700492 / JCM 21426 / NBRC 103028 / MMB-1</strain>
    </source>
</reference>
<dbReference type="OrthoDB" id="8590699at2"/>
<proteinExistence type="predicted"/>
<dbReference type="SUPFAM" id="SSF46785">
    <property type="entry name" value="Winged helix' DNA-binding domain"/>
    <property type="match status" value="1"/>
</dbReference>
<dbReference type="HOGENOM" id="CLU_091233_0_0_6"/>
<dbReference type="Proteomes" id="UP000001062">
    <property type="component" value="Chromosome"/>
</dbReference>
<dbReference type="InterPro" id="IPR011008">
    <property type="entry name" value="Dimeric_a/b-barrel"/>
</dbReference>
<dbReference type="SUPFAM" id="SSF54909">
    <property type="entry name" value="Dimeric alpha+beta barrel"/>
    <property type="match status" value="1"/>
</dbReference>
<dbReference type="EMBL" id="CP002583">
    <property type="protein sequence ID" value="ADZ90074.1"/>
    <property type="molecule type" value="Genomic_DNA"/>
</dbReference>
<dbReference type="InterPro" id="IPR036388">
    <property type="entry name" value="WH-like_DNA-bd_sf"/>
</dbReference>
<dbReference type="CDD" id="cd00090">
    <property type="entry name" value="HTH_ARSR"/>
    <property type="match status" value="1"/>
</dbReference>
<dbReference type="InterPro" id="IPR019888">
    <property type="entry name" value="Tscrpt_reg_AsnC-like"/>
</dbReference>
<dbReference type="PATRIC" id="fig|717774.3.peg.822"/>
<dbReference type="Pfam" id="PF13412">
    <property type="entry name" value="HTH_24"/>
    <property type="match status" value="1"/>
</dbReference>
<evidence type="ECO:0000259" key="4">
    <source>
        <dbReference type="PROSITE" id="PS50956"/>
    </source>
</evidence>
<organism evidence="5 6">
    <name type="scientific">Marinomonas mediterranea (strain ATCC 700492 / JCM 21426 / NBRC 103028 / MMB-1)</name>
    <dbReference type="NCBI Taxonomy" id="717774"/>
    <lineage>
        <taxon>Bacteria</taxon>
        <taxon>Pseudomonadati</taxon>
        <taxon>Pseudomonadota</taxon>
        <taxon>Gammaproteobacteria</taxon>
        <taxon>Oceanospirillales</taxon>
        <taxon>Oceanospirillaceae</taxon>
        <taxon>Marinomonas</taxon>
    </lineage>
</organism>
<dbReference type="SMART" id="SM00344">
    <property type="entry name" value="HTH_ASNC"/>
    <property type="match status" value="1"/>
</dbReference>
<dbReference type="GO" id="GO:0006355">
    <property type="term" value="P:regulation of DNA-templated transcription"/>
    <property type="evidence" value="ECO:0007669"/>
    <property type="project" value="UniProtKB-ARBA"/>
</dbReference>
<dbReference type="PANTHER" id="PTHR30154:SF34">
    <property type="entry name" value="TRANSCRIPTIONAL REGULATOR AZLB"/>
    <property type="match status" value="1"/>
</dbReference>
<dbReference type="InterPro" id="IPR019887">
    <property type="entry name" value="Tscrpt_reg_AsnC/Lrp_C"/>
</dbReference>
<keyword evidence="1" id="KW-0805">Transcription regulation</keyword>
<keyword evidence="3" id="KW-0804">Transcription</keyword>
<keyword evidence="2" id="KW-0238">DNA-binding</keyword>
<dbReference type="eggNOG" id="COG1522">
    <property type="taxonomic scope" value="Bacteria"/>
</dbReference>
<dbReference type="InterPro" id="IPR000485">
    <property type="entry name" value="AsnC-type_HTH_dom"/>
</dbReference>
<dbReference type="InterPro" id="IPR011991">
    <property type="entry name" value="ArsR-like_HTH"/>
</dbReference>
<dbReference type="GO" id="GO:0043200">
    <property type="term" value="P:response to amino acid"/>
    <property type="evidence" value="ECO:0007669"/>
    <property type="project" value="TreeGrafter"/>
</dbReference>
<dbReference type="GO" id="GO:0043565">
    <property type="term" value="F:sequence-specific DNA binding"/>
    <property type="evidence" value="ECO:0007669"/>
    <property type="project" value="InterPro"/>
</dbReference>
<evidence type="ECO:0000313" key="6">
    <source>
        <dbReference type="Proteomes" id="UP000001062"/>
    </source>
</evidence>
<evidence type="ECO:0000313" key="5">
    <source>
        <dbReference type="EMBL" id="ADZ90074.1"/>
    </source>
</evidence>
<dbReference type="RefSeq" id="WP_013659979.1">
    <property type="nucleotide sequence ID" value="NC_015276.1"/>
</dbReference>
<dbReference type="AlphaFoldDB" id="F2K2M9"/>
<evidence type="ECO:0000256" key="2">
    <source>
        <dbReference type="ARBA" id="ARBA00023125"/>
    </source>
</evidence>
<dbReference type="GO" id="GO:0005829">
    <property type="term" value="C:cytosol"/>
    <property type="evidence" value="ECO:0007669"/>
    <property type="project" value="TreeGrafter"/>
</dbReference>
<feature type="domain" description="HTH asnC-type" evidence="4">
    <location>
        <begin position="6"/>
        <end position="67"/>
    </location>
</feature>
<keyword evidence="6" id="KW-1185">Reference proteome</keyword>